<dbReference type="Pfam" id="PF00933">
    <property type="entry name" value="Glyco_hydro_3"/>
    <property type="match status" value="1"/>
</dbReference>
<evidence type="ECO:0000256" key="1">
    <source>
        <dbReference type="ARBA" id="ARBA00005336"/>
    </source>
</evidence>
<dbReference type="FunCoup" id="E6W270">
    <property type="interactions" value="293"/>
</dbReference>
<dbReference type="Proteomes" id="UP000002572">
    <property type="component" value="Chromosome"/>
</dbReference>
<sequence>MKRWLRFGIIGLTLLGGAPGPVSGSDISLERMVGQMVLAGFRGLEVQPDDPIMQDISHGFVGGVILFDRDVLTGSRERNVRDREQLSRLIADLQEHASTVLFIAIDQEGGLVSRLKPVHGFEALASHRELGEGSPSSTFAAASDMAQALAGLGVNLNFAPVVDVNMNPENPVIGSLGRSFSADASAVARHGEQFARAMDAAGVIPAIKHFPGHGSSLADSHLGFTDITQTWNPHELLPFREMIANGFGGMVMTGHLFHRELDAEYPATLSRVVLQDLLRQELGFTGVIVSDDMQMKAITDHFGFEEALERAVYAGVDILLLGNNLEYDPLVARRAVKAIVEMVERGTLPRERIEASYERIQALKRQLEKP</sequence>
<protein>
    <submittedName>
        <fullName evidence="5">Glycoside hydrolase family 3 domain protein</fullName>
    </submittedName>
</protein>
<proteinExistence type="inferred from homology"/>
<dbReference type="OrthoDB" id="9805821at2"/>
<gene>
    <name evidence="5" type="ordered locus">Selin_0785</name>
</gene>
<feature type="domain" description="Glycoside hydrolase family 3 N-terminal" evidence="4">
    <location>
        <begin position="29"/>
        <end position="362"/>
    </location>
</feature>
<dbReference type="InParanoid" id="E6W270"/>
<evidence type="ECO:0000313" key="6">
    <source>
        <dbReference type="Proteomes" id="UP000002572"/>
    </source>
</evidence>
<dbReference type="GO" id="GO:0005975">
    <property type="term" value="P:carbohydrate metabolic process"/>
    <property type="evidence" value="ECO:0007669"/>
    <property type="project" value="InterPro"/>
</dbReference>
<dbReference type="SUPFAM" id="SSF51445">
    <property type="entry name" value="(Trans)glycosidases"/>
    <property type="match status" value="1"/>
</dbReference>
<comment type="similarity">
    <text evidence="1">Belongs to the glycosyl hydrolase 3 family.</text>
</comment>
<dbReference type="EMBL" id="CP002432">
    <property type="protein sequence ID" value="ADU65528.1"/>
    <property type="molecule type" value="Genomic_DNA"/>
</dbReference>
<dbReference type="InterPro" id="IPR001764">
    <property type="entry name" value="Glyco_hydro_3_N"/>
</dbReference>
<evidence type="ECO:0000259" key="4">
    <source>
        <dbReference type="Pfam" id="PF00933"/>
    </source>
</evidence>
<dbReference type="eggNOG" id="COG1472">
    <property type="taxonomic scope" value="Bacteria"/>
</dbReference>
<dbReference type="RefSeq" id="WP_013505416.1">
    <property type="nucleotide sequence ID" value="NC_014836.1"/>
</dbReference>
<dbReference type="GO" id="GO:0004553">
    <property type="term" value="F:hydrolase activity, hydrolyzing O-glycosyl compounds"/>
    <property type="evidence" value="ECO:0007669"/>
    <property type="project" value="InterPro"/>
</dbReference>
<evidence type="ECO:0000256" key="2">
    <source>
        <dbReference type="ARBA" id="ARBA00022801"/>
    </source>
</evidence>
<dbReference type="HOGENOM" id="CLU_008392_0_3_0"/>
<evidence type="ECO:0000313" key="5">
    <source>
        <dbReference type="EMBL" id="ADU65528.1"/>
    </source>
</evidence>
<dbReference type="InterPro" id="IPR036962">
    <property type="entry name" value="Glyco_hydro_3_N_sf"/>
</dbReference>
<organism evidence="5 6">
    <name type="scientific">Desulfurispirillum indicum (strain ATCC BAA-1389 / DSM 22839 / S5)</name>
    <dbReference type="NCBI Taxonomy" id="653733"/>
    <lineage>
        <taxon>Bacteria</taxon>
        <taxon>Pseudomonadati</taxon>
        <taxon>Chrysiogenota</taxon>
        <taxon>Chrysiogenia</taxon>
        <taxon>Chrysiogenales</taxon>
        <taxon>Chrysiogenaceae</taxon>
        <taxon>Desulfurispirillum</taxon>
    </lineage>
</organism>
<keyword evidence="2 5" id="KW-0378">Hydrolase</keyword>
<dbReference type="STRING" id="653733.Selin_0785"/>
<dbReference type="PANTHER" id="PTHR30480:SF16">
    <property type="entry name" value="GLYCOSIDE HYDROLASE FAMILY 3 DOMAIN PROTEIN"/>
    <property type="match status" value="1"/>
</dbReference>
<dbReference type="KEGG" id="din:Selin_0785"/>
<reference evidence="5 6" key="1">
    <citation type="submission" date="2010-12" db="EMBL/GenBank/DDBJ databases">
        <title>Complete sequence of Desulfurispirillum indicum S5.</title>
        <authorList>
            <consortium name="US DOE Joint Genome Institute"/>
            <person name="Lucas S."/>
            <person name="Copeland A."/>
            <person name="Lapidus A."/>
            <person name="Cheng J.-F."/>
            <person name="Goodwin L."/>
            <person name="Pitluck S."/>
            <person name="Chertkov O."/>
            <person name="Held B."/>
            <person name="Detter J.C."/>
            <person name="Han C."/>
            <person name="Tapia R."/>
            <person name="Land M."/>
            <person name="Hauser L."/>
            <person name="Kyrpides N."/>
            <person name="Ivanova N."/>
            <person name="Mikhailova N."/>
            <person name="Haggblom M."/>
            <person name="Rauschenbach I."/>
            <person name="Bini E."/>
            <person name="Woyke T."/>
        </authorList>
    </citation>
    <scope>NUCLEOTIDE SEQUENCE [LARGE SCALE GENOMIC DNA]</scope>
    <source>
        <strain evidence="6">ATCC BAA-1389 / DSM 22839 / S5</strain>
    </source>
</reference>
<dbReference type="AlphaFoldDB" id="E6W270"/>
<dbReference type="PANTHER" id="PTHR30480">
    <property type="entry name" value="BETA-HEXOSAMINIDASE-RELATED"/>
    <property type="match status" value="1"/>
</dbReference>
<dbReference type="InterPro" id="IPR017853">
    <property type="entry name" value="GH"/>
</dbReference>
<dbReference type="Gene3D" id="3.20.20.300">
    <property type="entry name" value="Glycoside hydrolase, family 3, N-terminal domain"/>
    <property type="match status" value="1"/>
</dbReference>
<dbReference type="InterPro" id="IPR050226">
    <property type="entry name" value="NagZ_Beta-hexosaminidase"/>
</dbReference>
<name>E6W270_DESIS</name>
<keyword evidence="6" id="KW-1185">Reference proteome</keyword>
<keyword evidence="3" id="KW-0326">Glycosidase</keyword>
<evidence type="ECO:0000256" key="3">
    <source>
        <dbReference type="ARBA" id="ARBA00023295"/>
    </source>
</evidence>
<accession>E6W270</accession>
<dbReference type="GO" id="GO:0009254">
    <property type="term" value="P:peptidoglycan turnover"/>
    <property type="evidence" value="ECO:0007669"/>
    <property type="project" value="TreeGrafter"/>
</dbReference>